<comment type="caution">
    <text evidence="2">The sequence shown here is derived from an EMBL/GenBank/DDBJ whole genome shotgun (WGS) entry which is preliminary data.</text>
</comment>
<dbReference type="PANTHER" id="PTHR20946:SF0">
    <property type="entry name" value="SANT AND BTB DOMAIN REGULATOR OF CLASS SWITCH RECOMBINATION"/>
    <property type="match status" value="1"/>
</dbReference>
<dbReference type="AlphaFoldDB" id="A0AA35WR96"/>
<gene>
    <name evidence="2" type="ORF">GBAR_LOCUS13708</name>
</gene>
<evidence type="ECO:0000256" key="1">
    <source>
        <dbReference type="SAM" id="MobiDB-lite"/>
    </source>
</evidence>
<dbReference type="InterPro" id="IPR045902">
    <property type="entry name" value="SANBR-like"/>
</dbReference>
<feature type="compositionally biased region" description="Basic and acidic residues" evidence="1">
    <location>
        <begin position="160"/>
        <end position="177"/>
    </location>
</feature>
<reference evidence="2" key="1">
    <citation type="submission" date="2023-03" db="EMBL/GenBank/DDBJ databases">
        <authorList>
            <person name="Steffen K."/>
            <person name="Cardenas P."/>
        </authorList>
    </citation>
    <scope>NUCLEOTIDE SEQUENCE</scope>
</reference>
<feature type="compositionally biased region" description="Basic residues" evidence="1">
    <location>
        <begin position="242"/>
        <end position="262"/>
    </location>
</feature>
<feature type="region of interest" description="Disordered" evidence="1">
    <location>
        <begin position="141"/>
        <end position="188"/>
    </location>
</feature>
<evidence type="ECO:0000313" key="3">
    <source>
        <dbReference type="Proteomes" id="UP001174909"/>
    </source>
</evidence>
<feature type="region of interest" description="Disordered" evidence="1">
    <location>
        <begin position="211"/>
        <end position="271"/>
    </location>
</feature>
<keyword evidence="3" id="KW-1185">Reference proteome</keyword>
<dbReference type="Proteomes" id="UP001174909">
    <property type="component" value="Unassembled WGS sequence"/>
</dbReference>
<feature type="compositionally biased region" description="Polar residues" evidence="1">
    <location>
        <begin position="141"/>
        <end position="151"/>
    </location>
</feature>
<name>A0AA35WR96_GEOBA</name>
<evidence type="ECO:0000313" key="2">
    <source>
        <dbReference type="EMBL" id="CAI8023472.1"/>
    </source>
</evidence>
<dbReference type="PANTHER" id="PTHR20946">
    <property type="entry name" value="SANT AND BTB DOMAIN REGULATOR OF CLASS SWITCH RECOMBINATION"/>
    <property type="match status" value="1"/>
</dbReference>
<sequence length="376" mass="42641">MDSLVEECLDFCHHSLSAVLASPTNMGCISETLRESHPECPANAATLFRCMHCGKLLTSEQTSQLPCTDSRLEVHFEGQLVWHHERDKEWTVGDYLSSLHLDLSPRDIYWRLWGVVNWLRCSSCGEAFQCRDLSSCSYHPQPSLSGSQRKVTSLKPETVGPRRKEGREGSSDVRVSREGGAVAREQHGSVNNVVVREMSLSARQRVLSQLSELEEDEEEDDRLVKRPHPPPLPHPAGGANSRHSRRRDSSRQSSHRSNRRHSSTPAVVMDWVWDPSKPQRWNQDRQRENDERRLDQLCHRMSCVHTHSSSSAHTLARLGSKDRDSTSYAGGIFCQLEAQFRAQQMSRALSQQPPLAHGSASRHEPKTLTRKINTLH</sequence>
<accession>A0AA35WR96</accession>
<organism evidence="2 3">
    <name type="scientific">Geodia barretti</name>
    <name type="common">Barrett's horny sponge</name>
    <dbReference type="NCBI Taxonomy" id="519541"/>
    <lineage>
        <taxon>Eukaryota</taxon>
        <taxon>Metazoa</taxon>
        <taxon>Porifera</taxon>
        <taxon>Demospongiae</taxon>
        <taxon>Heteroscleromorpha</taxon>
        <taxon>Tetractinellida</taxon>
        <taxon>Astrophorina</taxon>
        <taxon>Geodiidae</taxon>
        <taxon>Geodia</taxon>
    </lineage>
</organism>
<protein>
    <submittedName>
        <fullName evidence="2">Uncharacterized protein KIAA1841 homolog</fullName>
    </submittedName>
</protein>
<feature type="compositionally biased region" description="Acidic residues" evidence="1">
    <location>
        <begin position="212"/>
        <end position="221"/>
    </location>
</feature>
<feature type="region of interest" description="Disordered" evidence="1">
    <location>
        <begin position="345"/>
        <end position="376"/>
    </location>
</feature>
<proteinExistence type="predicted"/>
<dbReference type="EMBL" id="CASHTH010002007">
    <property type="protein sequence ID" value="CAI8023472.1"/>
    <property type="molecule type" value="Genomic_DNA"/>
</dbReference>